<dbReference type="EMBL" id="BMAR01000006">
    <property type="protein sequence ID" value="GFR43893.1"/>
    <property type="molecule type" value="Genomic_DNA"/>
</dbReference>
<feature type="compositionally biased region" description="Gly residues" evidence="1">
    <location>
        <begin position="122"/>
        <end position="133"/>
    </location>
</feature>
<organism evidence="3 4">
    <name type="scientific">Astrephomene gubernaculifera</name>
    <dbReference type="NCBI Taxonomy" id="47775"/>
    <lineage>
        <taxon>Eukaryota</taxon>
        <taxon>Viridiplantae</taxon>
        <taxon>Chlorophyta</taxon>
        <taxon>core chlorophytes</taxon>
        <taxon>Chlorophyceae</taxon>
        <taxon>CS clade</taxon>
        <taxon>Chlamydomonadales</taxon>
        <taxon>Astrephomenaceae</taxon>
        <taxon>Astrephomene</taxon>
    </lineage>
</organism>
<dbReference type="AlphaFoldDB" id="A0AAD3HKD4"/>
<comment type="caution">
    <text evidence="3">The sequence shown here is derived from an EMBL/GenBank/DDBJ whole genome shotgun (WGS) entry which is preliminary data.</text>
</comment>
<dbReference type="Proteomes" id="UP001054857">
    <property type="component" value="Unassembled WGS sequence"/>
</dbReference>
<protein>
    <recommendedName>
        <fullName evidence="2">CRAL-TRIO domain-containing protein</fullName>
    </recommendedName>
</protein>
<dbReference type="SUPFAM" id="SSF52087">
    <property type="entry name" value="CRAL/TRIO domain"/>
    <property type="match status" value="1"/>
</dbReference>
<evidence type="ECO:0000313" key="3">
    <source>
        <dbReference type="EMBL" id="GFR43893.1"/>
    </source>
</evidence>
<dbReference type="Pfam" id="PF00650">
    <property type="entry name" value="CRAL_TRIO"/>
    <property type="match status" value="1"/>
</dbReference>
<dbReference type="PROSITE" id="PS50191">
    <property type="entry name" value="CRAL_TRIO"/>
    <property type="match status" value="1"/>
</dbReference>
<evidence type="ECO:0000313" key="4">
    <source>
        <dbReference type="Proteomes" id="UP001054857"/>
    </source>
</evidence>
<evidence type="ECO:0000256" key="1">
    <source>
        <dbReference type="SAM" id="MobiDB-lite"/>
    </source>
</evidence>
<feature type="domain" description="CRAL-TRIO" evidence="2">
    <location>
        <begin position="1"/>
        <end position="90"/>
    </location>
</feature>
<keyword evidence="4" id="KW-1185">Reference proteome</keyword>
<feature type="compositionally biased region" description="Low complexity" evidence="1">
    <location>
        <begin position="99"/>
        <end position="121"/>
    </location>
</feature>
<accession>A0AAD3HKD4</accession>
<gene>
    <name evidence="3" type="ORF">Agub_g5022</name>
</gene>
<dbReference type="PANTHER" id="PTHR46277:SF3">
    <property type="entry name" value="BINDING PROTEIN, PUTATIVE-RELATED"/>
    <property type="match status" value="1"/>
</dbReference>
<dbReference type="InterPro" id="IPR001251">
    <property type="entry name" value="CRAL-TRIO_dom"/>
</dbReference>
<feature type="region of interest" description="Disordered" evidence="1">
    <location>
        <begin position="92"/>
        <end position="165"/>
    </location>
</feature>
<dbReference type="CDD" id="cd00170">
    <property type="entry name" value="SEC14"/>
    <property type="match status" value="1"/>
</dbReference>
<evidence type="ECO:0000259" key="2">
    <source>
        <dbReference type="PROSITE" id="PS50191"/>
    </source>
</evidence>
<sequence>MGLKNADLTALQTMFELLQNHYPERLGRLFLYEAPMAFYAIWRAVSPFVDPVTKTKINFVFAKNAHDEFEKVFDLHLLPRELGGEGEWHPIEEAHRQYRQQAAQRGNQAGKEDAATAAAAGPLGGGDGGGGGATPSSRPDSAGKAAATVTAAAVGAPPQPEMVAA</sequence>
<dbReference type="Gene3D" id="3.40.525.10">
    <property type="entry name" value="CRAL-TRIO lipid binding domain"/>
    <property type="match status" value="1"/>
</dbReference>
<proteinExistence type="predicted"/>
<feature type="compositionally biased region" description="Low complexity" evidence="1">
    <location>
        <begin position="142"/>
        <end position="156"/>
    </location>
</feature>
<name>A0AAD3HKD4_9CHLO</name>
<dbReference type="InterPro" id="IPR036865">
    <property type="entry name" value="CRAL-TRIO_dom_sf"/>
</dbReference>
<reference evidence="3 4" key="1">
    <citation type="journal article" date="2021" name="Sci. Rep.">
        <title>Genome sequencing of the multicellular alga Astrephomene provides insights into convergent evolution of germ-soma differentiation.</title>
        <authorList>
            <person name="Yamashita S."/>
            <person name="Yamamoto K."/>
            <person name="Matsuzaki R."/>
            <person name="Suzuki S."/>
            <person name="Yamaguchi H."/>
            <person name="Hirooka S."/>
            <person name="Minakuchi Y."/>
            <person name="Miyagishima S."/>
            <person name="Kawachi M."/>
            <person name="Toyoda A."/>
            <person name="Nozaki H."/>
        </authorList>
    </citation>
    <scope>NUCLEOTIDE SEQUENCE [LARGE SCALE GENOMIC DNA]</scope>
    <source>
        <strain evidence="3 4">NIES-4017</strain>
    </source>
</reference>
<dbReference type="PANTHER" id="PTHR46277">
    <property type="entry name" value="OS03G0850700 PROTEIN"/>
    <property type="match status" value="1"/>
</dbReference>